<dbReference type="RefSeq" id="WP_123218972.1">
    <property type="nucleotide sequence ID" value="NZ_JACHYQ010000002.1"/>
</dbReference>
<evidence type="ECO:0000313" key="1">
    <source>
        <dbReference type="EMBL" id="RNM36625.1"/>
    </source>
</evidence>
<name>A0A3N0IHX5_9ACTN</name>
<reference evidence="2" key="1">
    <citation type="submission" date="2018-05" db="EMBL/GenBank/DDBJ databases">
        <title>Genome Sequencing of selected type strains of the family Eggerthellaceae.</title>
        <authorList>
            <person name="Danylec N."/>
            <person name="Stoll D.A."/>
            <person name="Doetsch A."/>
            <person name="Huch M."/>
        </authorList>
    </citation>
    <scope>NUCLEOTIDE SEQUENCE [LARGE SCALE GENOMIC DNA]</scope>
    <source>
        <strain evidence="2">DSM 22006</strain>
    </source>
</reference>
<gene>
    <name evidence="1" type="ORF">DMP05_02290</name>
</gene>
<dbReference type="EMBL" id="QIBZ01000003">
    <property type="protein sequence ID" value="RNM36625.1"/>
    <property type="molecule type" value="Genomic_DNA"/>
</dbReference>
<dbReference type="Proteomes" id="UP000271472">
    <property type="component" value="Unassembled WGS sequence"/>
</dbReference>
<keyword evidence="2" id="KW-1185">Reference proteome</keyword>
<accession>A0A3N0IHX5</accession>
<dbReference type="AlphaFoldDB" id="A0A3N0IHX5"/>
<dbReference type="GeneID" id="98662954"/>
<evidence type="ECO:0000313" key="2">
    <source>
        <dbReference type="Proteomes" id="UP000271472"/>
    </source>
</evidence>
<dbReference type="OrthoDB" id="9790710at2"/>
<protein>
    <submittedName>
        <fullName evidence="1">Uncharacterized protein</fullName>
    </submittedName>
</protein>
<comment type="caution">
    <text evidence="1">The sequence shown here is derived from an EMBL/GenBank/DDBJ whole genome shotgun (WGS) entry which is preliminary data.</text>
</comment>
<sequence>MRILNISAQKPDSTGSGVYLAEMVRCELSAGHAAAVVAGLDASDEPTLPEGAEPYFMRFNTEALPFNVCGMSDVMPYFGAKSIGPTPSASVNHAVVLQELLCDFGPSRMRWPFSHRQSAPA</sequence>
<proteinExistence type="predicted"/>
<organism evidence="1 2">
    <name type="scientific">Slackia isoflavoniconvertens</name>
    <dbReference type="NCBI Taxonomy" id="572010"/>
    <lineage>
        <taxon>Bacteria</taxon>
        <taxon>Bacillati</taxon>
        <taxon>Actinomycetota</taxon>
        <taxon>Coriobacteriia</taxon>
        <taxon>Eggerthellales</taxon>
        <taxon>Eggerthellaceae</taxon>
        <taxon>Slackia</taxon>
    </lineage>
</organism>